<dbReference type="NCBIfam" id="NF008427">
    <property type="entry name" value="PRK11263.1"/>
    <property type="match status" value="1"/>
</dbReference>
<dbReference type="AlphaFoldDB" id="A0A484PAW0"/>
<proteinExistence type="inferred from homology"/>
<dbReference type="Gene3D" id="3.30.870.10">
    <property type="entry name" value="Endonuclease Chain A"/>
    <property type="match status" value="2"/>
</dbReference>
<evidence type="ECO:0000256" key="5">
    <source>
        <dbReference type="ARBA" id="ARBA00023098"/>
    </source>
</evidence>
<evidence type="ECO:0000256" key="2">
    <source>
        <dbReference type="ARBA" id="ARBA00022516"/>
    </source>
</evidence>
<dbReference type="SMART" id="SM00155">
    <property type="entry name" value="PLDc"/>
    <property type="match status" value="2"/>
</dbReference>
<dbReference type="Pfam" id="PF13091">
    <property type="entry name" value="PLDc_2"/>
    <property type="match status" value="2"/>
</dbReference>
<dbReference type="InterPro" id="IPR001736">
    <property type="entry name" value="PLipase_D/transphosphatidylase"/>
</dbReference>
<feature type="domain" description="PLD phosphodiesterase" evidence="9">
    <location>
        <begin position="108"/>
        <end position="135"/>
    </location>
</feature>
<dbReference type="EMBL" id="CAADHZ010000006">
    <property type="protein sequence ID" value="VFR21577.1"/>
    <property type="molecule type" value="Genomic_DNA"/>
</dbReference>
<dbReference type="EC" id="2.7.8.-" evidence="10"/>
<dbReference type="GO" id="GO:0032049">
    <property type="term" value="P:cardiolipin biosynthetic process"/>
    <property type="evidence" value="ECO:0007669"/>
    <property type="project" value="InterPro"/>
</dbReference>
<keyword evidence="4" id="KW-0677">Repeat</keyword>
<dbReference type="GO" id="GO:0016020">
    <property type="term" value="C:membrane"/>
    <property type="evidence" value="ECO:0007669"/>
    <property type="project" value="TreeGrafter"/>
</dbReference>
<evidence type="ECO:0000256" key="3">
    <source>
        <dbReference type="ARBA" id="ARBA00022679"/>
    </source>
</evidence>
<keyword evidence="3 10" id="KW-0808">Transferase</keyword>
<dbReference type="SUPFAM" id="SSF56024">
    <property type="entry name" value="Phospholipase D/nuclease"/>
    <property type="match status" value="2"/>
</dbReference>
<evidence type="ECO:0000256" key="1">
    <source>
        <dbReference type="ARBA" id="ARBA00022475"/>
    </source>
</evidence>
<dbReference type="HAMAP" id="MF_01917">
    <property type="entry name" value="Cardiolipin_synth_ClsB"/>
    <property type="match status" value="1"/>
</dbReference>
<name>A0A484PAW0_9ZZZZ</name>
<dbReference type="PIRSF" id="PIRSF000850">
    <property type="entry name" value="Phospholipase_D_PSS"/>
    <property type="match status" value="1"/>
</dbReference>
<sequence length="403" mass="45471">MNVQWRSGNRFELLENGEEFFPRVIELVGQARKEVLVETFILFDDKVGQQIREALIAAARRGVQVELTVDGYGSEGLSEEFVGGMTDAGVGFHVFDPRPRVLGMRTNWFRRMHRKIVTIDGERALIGGINYSADHLADFGPEAKQDYAVQIDGPLAGDLREFVRKMLAPAKRGLPRLRRRPPPEADLVEPGTGRLVFRDNGQHRDDIERVYRTGIRSATREILIANAYFFPGFRLLHDLARAARRGVRVRLILQGQPDMPVAKMAAGMLYEYLLEAGVEIYEYCQRPLHGKVAIVDDEWSTIGSSNLDPLSLSLNLEANVVVRDPALNQALRESLERLMAHHCQRAPAPSRSGGTLRRLWTGVFVFHFLRRFPAWAGYFPAHRSRLKTISADAFDHSDVGETS</sequence>
<dbReference type="InterPro" id="IPR030872">
    <property type="entry name" value="Cardiolipin_synth_ClsB"/>
</dbReference>
<evidence type="ECO:0000313" key="10">
    <source>
        <dbReference type="EMBL" id="VFR21577.1"/>
    </source>
</evidence>
<accession>A0A484PAW0</accession>
<reference evidence="10" key="1">
    <citation type="submission" date="2019-03" db="EMBL/GenBank/DDBJ databases">
        <authorList>
            <person name="Danneels B."/>
        </authorList>
    </citation>
    <scope>NUCLEOTIDE SEQUENCE</scope>
</reference>
<keyword evidence="8" id="KW-1208">Phospholipid metabolism</keyword>
<dbReference type="PANTHER" id="PTHR21248">
    <property type="entry name" value="CARDIOLIPIN SYNTHASE"/>
    <property type="match status" value="1"/>
</dbReference>
<feature type="domain" description="PLD phosphodiesterase" evidence="9">
    <location>
        <begin position="284"/>
        <end position="311"/>
    </location>
</feature>
<gene>
    <name evidence="10" type="ORF">ANDO1_0765</name>
    <name evidence="11" type="ORF">ANDO2_0671</name>
</gene>
<organism evidence="10">
    <name type="scientific">plant metagenome</name>
    <dbReference type="NCBI Taxonomy" id="1297885"/>
    <lineage>
        <taxon>unclassified sequences</taxon>
        <taxon>metagenomes</taxon>
        <taxon>organismal metagenomes</taxon>
    </lineage>
</organism>
<protein>
    <submittedName>
        <fullName evidence="10">Cardiolipin synthetase</fullName>
        <ecNumber evidence="10">2.7.8.-</ecNumber>
    </submittedName>
</protein>
<dbReference type="PANTHER" id="PTHR21248:SF23">
    <property type="entry name" value="CARDIOLIPIN SYNTHASE B"/>
    <property type="match status" value="1"/>
</dbReference>
<dbReference type="PROSITE" id="PS50035">
    <property type="entry name" value="PLD"/>
    <property type="match status" value="2"/>
</dbReference>
<evidence type="ECO:0000313" key="11">
    <source>
        <dbReference type="EMBL" id="VFR32154.1"/>
    </source>
</evidence>
<dbReference type="EMBL" id="CAADIB010000010">
    <property type="protein sequence ID" value="VFR32154.1"/>
    <property type="molecule type" value="Genomic_DNA"/>
</dbReference>
<evidence type="ECO:0000256" key="8">
    <source>
        <dbReference type="ARBA" id="ARBA00023264"/>
    </source>
</evidence>
<keyword evidence="7" id="KW-0594">Phospholipid biosynthesis</keyword>
<keyword evidence="6" id="KW-0472">Membrane</keyword>
<evidence type="ECO:0000256" key="4">
    <source>
        <dbReference type="ARBA" id="ARBA00022737"/>
    </source>
</evidence>
<keyword evidence="2" id="KW-0444">Lipid biosynthesis</keyword>
<evidence type="ECO:0000256" key="7">
    <source>
        <dbReference type="ARBA" id="ARBA00023209"/>
    </source>
</evidence>
<dbReference type="GO" id="GO:0008808">
    <property type="term" value="F:cardiolipin synthase activity"/>
    <property type="evidence" value="ECO:0007669"/>
    <property type="project" value="InterPro"/>
</dbReference>
<evidence type="ECO:0000256" key="6">
    <source>
        <dbReference type="ARBA" id="ARBA00023136"/>
    </source>
</evidence>
<evidence type="ECO:0000259" key="9">
    <source>
        <dbReference type="PROSITE" id="PS50035"/>
    </source>
</evidence>
<dbReference type="InterPro" id="IPR025202">
    <property type="entry name" value="PLD-like_dom"/>
</dbReference>
<dbReference type="CDD" id="cd09110">
    <property type="entry name" value="PLDc_CLS_1"/>
    <property type="match status" value="1"/>
</dbReference>
<keyword evidence="5" id="KW-0443">Lipid metabolism</keyword>
<keyword evidence="1" id="KW-1003">Cell membrane</keyword>